<dbReference type="Pfam" id="PF09995">
    <property type="entry name" value="MPAB_Lcp_cat"/>
    <property type="match status" value="1"/>
</dbReference>
<gene>
    <name evidence="2" type="ORF">UFOPK1433_00463</name>
</gene>
<protein>
    <submittedName>
        <fullName evidence="2">Unannotated protein</fullName>
    </submittedName>
</protein>
<dbReference type="PANTHER" id="PTHR36151:SF3">
    <property type="entry name" value="ER-BOUND OXYGENASE MPAB_MPAB'_RUBBER OXYGENASE CATALYTIC DOMAIN-CONTAINING PROTEIN"/>
    <property type="match status" value="1"/>
</dbReference>
<dbReference type="PANTHER" id="PTHR36151">
    <property type="entry name" value="BLR2777 PROTEIN"/>
    <property type="match status" value="1"/>
</dbReference>
<accession>A0A6J6BPW4</accession>
<dbReference type="InterPro" id="IPR018713">
    <property type="entry name" value="MPAB/Lcp_cat_dom"/>
</dbReference>
<dbReference type="GO" id="GO:0016491">
    <property type="term" value="F:oxidoreductase activity"/>
    <property type="evidence" value="ECO:0007669"/>
    <property type="project" value="InterPro"/>
</dbReference>
<proteinExistence type="predicted"/>
<reference evidence="2" key="1">
    <citation type="submission" date="2020-05" db="EMBL/GenBank/DDBJ databases">
        <authorList>
            <person name="Chiriac C."/>
            <person name="Salcher M."/>
            <person name="Ghai R."/>
            <person name="Kavagutti S V."/>
        </authorList>
    </citation>
    <scope>NUCLEOTIDE SEQUENCE</scope>
</reference>
<feature type="domain" description="ER-bound oxygenase mpaB/mpaB'/Rubber oxygenase catalytic" evidence="1">
    <location>
        <begin position="50"/>
        <end position="271"/>
    </location>
</feature>
<dbReference type="AlphaFoldDB" id="A0A6J6BPW4"/>
<sequence length="295" mass="32602">MKIKNNAVQEFFSIRFRKLLSGAKDGTPPWLEIIAGGETGGLFLPNEGPWVVHRDFGTLVGGIRALLVQALQPATLAGVRNHSRYEQDPLGRLAGTIRWLTVTTFGSHAAVAGEASRVNRLHTKVVGEQPVPYRASDPHLLLWVHVAFTDSFLAAHELYCKAPIPGGADGYVSTWARSVTPLGLDKAPNSKAELDQVMDSFFAELRVSEDTATVVRFIRKPPLPILVRPVYALLFQAAVVSLRPEHRELLSLKEPPRWLVIPVTRFVLRAIRVLIGPESPIEDGALRRLRRLGII</sequence>
<evidence type="ECO:0000259" key="1">
    <source>
        <dbReference type="Pfam" id="PF09995"/>
    </source>
</evidence>
<evidence type="ECO:0000313" key="2">
    <source>
        <dbReference type="EMBL" id="CAB4540238.1"/>
    </source>
</evidence>
<name>A0A6J6BPW4_9ZZZZ</name>
<organism evidence="2">
    <name type="scientific">freshwater metagenome</name>
    <dbReference type="NCBI Taxonomy" id="449393"/>
    <lineage>
        <taxon>unclassified sequences</taxon>
        <taxon>metagenomes</taxon>
        <taxon>ecological metagenomes</taxon>
    </lineage>
</organism>
<dbReference type="EMBL" id="CAEZSN010000038">
    <property type="protein sequence ID" value="CAB4540238.1"/>
    <property type="molecule type" value="Genomic_DNA"/>
</dbReference>